<evidence type="ECO:0000313" key="1">
    <source>
        <dbReference type="EMBL" id="MBD4336408.1"/>
    </source>
</evidence>
<feature type="non-terminal residue" evidence="1">
    <location>
        <position position="1"/>
    </location>
</feature>
<organism evidence="1 2">
    <name type="scientific">Xanthomonas citri pv. citri</name>
    <dbReference type="NCBI Taxonomy" id="611301"/>
    <lineage>
        <taxon>Bacteria</taxon>
        <taxon>Pseudomonadati</taxon>
        <taxon>Pseudomonadota</taxon>
        <taxon>Gammaproteobacteria</taxon>
        <taxon>Lysobacterales</taxon>
        <taxon>Lysobacteraceae</taxon>
        <taxon>Xanthomonas</taxon>
    </lineage>
</organism>
<evidence type="ECO:0000313" key="2">
    <source>
        <dbReference type="Proteomes" id="UP000653002"/>
    </source>
</evidence>
<sequence>GYVLGSSTVANLYSQKWGTMMLFRSNSGQGGESLLLNFAAGSVFHTSWQAGESTYIAAESPMGQLLLLSWVYDDLSDNWFQTYQ</sequence>
<proteinExistence type="predicted"/>
<accession>A0A8I0H146</accession>
<comment type="caution">
    <text evidence="1">The sequence shown here is derived from an EMBL/GenBank/DDBJ whole genome shotgun (WGS) entry which is preliminary data.</text>
</comment>
<feature type="non-terminal residue" evidence="1">
    <location>
        <position position="84"/>
    </location>
</feature>
<protein>
    <submittedName>
        <fullName evidence="1">Uncharacterized protein</fullName>
    </submittedName>
</protein>
<reference evidence="1" key="1">
    <citation type="submission" date="2020-01" db="EMBL/GenBank/DDBJ databases">
        <authorList>
            <person name="Richard D."/>
        </authorList>
    </citation>
    <scope>NUCLEOTIDE SEQUENCE</scope>
    <source>
        <strain evidence="1">JP541</strain>
    </source>
</reference>
<gene>
    <name evidence="1" type="ORF">GUH15_10150</name>
</gene>
<name>A0A8I0H146_XANCI</name>
<dbReference type="AlphaFoldDB" id="A0A8I0H146"/>
<dbReference type="EMBL" id="JAABFR010000743">
    <property type="protein sequence ID" value="MBD4336408.1"/>
    <property type="molecule type" value="Genomic_DNA"/>
</dbReference>
<dbReference type="Proteomes" id="UP000653002">
    <property type="component" value="Unassembled WGS sequence"/>
</dbReference>